<evidence type="ECO:0000313" key="16">
    <source>
        <dbReference type="RefSeq" id="XP_030369290.1"/>
    </source>
</evidence>
<feature type="compositionally biased region" description="Basic and acidic residues" evidence="13">
    <location>
        <begin position="634"/>
        <end position="651"/>
    </location>
</feature>
<comment type="similarity">
    <text evidence="2">Belongs to the TFIIB family.</text>
</comment>
<dbReference type="PANTHER" id="PTHR11618">
    <property type="entry name" value="TRANSCRIPTION INITIATION FACTOR IIB-RELATED"/>
    <property type="match status" value="1"/>
</dbReference>
<dbReference type="FunFam" id="2.20.25.10:FF:000012">
    <property type="entry name" value="Putative transcription factor IIIB 90 kDa subunit"/>
    <property type="match status" value="1"/>
</dbReference>
<evidence type="ECO:0000256" key="9">
    <source>
        <dbReference type="ARBA" id="ARBA00023163"/>
    </source>
</evidence>
<dbReference type="InterPro" id="IPR013137">
    <property type="entry name" value="Znf_TFIIB"/>
</dbReference>
<dbReference type="GeneID" id="115620269"/>
<keyword evidence="8" id="KW-0010">Activator</keyword>
<dbReference type="Pfam" id="PF08271">
    <property type="entry name" value="Zn_Ribbon_TF"/>
    <property type="match status" value="1"/>
</dbReference>
<dbReference type="FunFam" id="1.10.472.10:FF:000007">
    <property type="entry name" value="Transcription factor IIIB 90 kDa subunit"/>
    <property type="match status" value="1"/>
</dbReference>
<name>A0A6J2T206_DROLE</name>
<protein>
    <recommendedName>
        <fullName evidence="11">B-related factor 1</fullName>
    </recommendedName>
</protein>
<evidence type="ECO:0000256" key="10">
    <source>
        <dbReference type="ARBA" id="ARBA00023242"/>
    </source>
</evidence>
<feature type="compositionally biased region" description="Acidic residues" evidence="13">
    <location>
        <begin position="657"/>
        <end position="671"/>
    </location>
</feature>
<evidence type="ECO:0000256" key="2">
    <source>
        <dbReference type="ARBA" id="ARBA00010857"/>
    </source>
</evidence>
<keyword evidence="7" id="KW-0805">Transcription regulation</keyword>
<reference evidence="16" key="1">
    <citation type="submission" date="2025-08" db="UniProtKB">
        <authorList>
            <consortium name="RefSeq"/>
        </authorList>
    </citation>
    <scope>IDENTIFICATION</scope>
    <source>
        <strain evidence="16">11010-0011.00</strain>
        <tissue evidence="16">Whole body</tissue>
    </source>
</reference>
<evidence type="ECO:0000313" key="15">
    <source>
        <dbReference type="Proteomes" id="UP000504634"/>
    </source>
</evidence>
<keyword evidence="9" id="KW-0804">Transcription</keyword>
<dbReference type="Proteomes" id="UP000504634">
    <property type="component" value="Unplaced"/>
</dbReference>
<dbReference type="PROSITE" id="PS51134">
    <property type="entry name" value="ZF_TFIIB"/>
    <property type="match status" value="1"/>
</dbReference>
<organism evidence="15 16">
    <name type="scientific">Drosophila lebanonensis</name>
    <name type="common">Fruit fly</name>
    <name type="synonym">Scaptodrosophila lebanonensis</name>
    <dbReference type="NCBI Taxonomy" id="7225"/>
    <lineage>
        <taxon>Eukaryota</taxon>
        <taxon>Metazoa</taxon>
        <taxon>Ecdysozoa</taxon>
        <taxon>Arthropoda</taxon>
        <taxon>Hexapoda</taxon>
        <taxon>Insecta</taxon>
        <taxon>Pterygota</taxon>
        <taxon>Neoptera</taxon>
        <taxon>Endopterygota</taxon>
        <taxon>Diptera</taxon>
        <taxon>Brachycera</taxon>
        <taxon>Muscomorpha</taxon>
        <taxon>Ephydroidea</taxon>
        <taxon>Drosophilidae</taxon>
        <taxon>Scaptodrosophila</taxon>
    </lineage>
</organism>
<feature type="compositionally biased region" description="Acidic residues" evidence="13">
    <location>
        <begin position="620"/>
        <end position="633"/>
    </location>
</feature>
<evidence type="ECO:0000256" key="3">
    <source>
        <dbReference type="ARBA" id="ARBA00022723"/>
    </source>
</evidence>
<dbReference type="CDD" id="cd20553">
    <property type="entry name" value="CYCLIN_TFIIIB90_rpt1"/>
    <property type="match status" value="1"/>
</dbReference>
<keyword evidence="10" id="KW-0539">Nucleus</keyword>
<dbReference type="Pfam" id="PF07741">
    <property type="entry name" value="BRF1"/>
    <property type="match status" value="1"/>
</dbReference>
<dbReference type="CTD" id="42087"/>
<dbReference type="Pfam" id="PF00382">
    <property type="entry name" value="TFIIB"/>
    <property type="match status" value="2"/>
</dbReference>
<feature type="region of interest" description="Disordered" evidence="13">
    <location>
        <begin position="482"/>
        <end position="510"/>
    </location>
</feature>
<comment type="subcellular location">
    <subcellularLocation>
        <location evidence="1">Nucleus</location>
    </subcellularLocation>
</comment>
<dbReference type="InterPro" id="IPR013763">
    <property type="entry name" value="Cyclin-like_dom"/>
</dbReference>
<dbReference type="GO" id="GO:0001006">
    <property type="term" value="F:RNA polymerase III type 3 promoter sequence-specific DNA binding"/>
    <property type="evidence" value="ECO:0007669"/>
    <property type="project" value="TreeGrafter"/>
</dbReference>
<dbReference type="CDD" id="cd20554">
    <property type="entry name" value="CYCLIN_TFIIIB90_rpt2"/>
    <property type="match status" value="1"/>
</dbReference>
<dbReference type="AlphaFoldDB" id="A0A6J2T206"/>
<dbReference type="GO" id="GO:0017025">
    <property type="term" value="F:TBP-class protein binding"/>
    <property type="evidence" value="ECO:0007669"/>
    <property type="project" value="InterPro"/>
</dbReference>
<evidence type="ECO:0000256" key="13">
    <source>
        <dbReference type="SAM" id="MobiDB-lite"/>
    </source>
</evidence>
<dbReference type="SUPFAM" id="SSF47954">
    <property type="entry name" value="Cyclin-like"/>
    <property type="match status" value="2"/>
</dbReference>
<dbReference type="OrthoDB" id="511529at2759"/>
<keyword evidence="6" id="KW-0862">Zinc</keyword>
<dbReference type="PRINTS" id="PR00685">
    <property type="entry name" value="TIFACTORIIB"/>
</dbReference>
<dbReference type="InterPro" id="IPR036915">
    <property type="entry name" value="Cyclin-like_sf"/>
</dbReference>
<dbReference type="GO" id="GO:0000995">
    <property type="term" value="F:RNA polymerase III general transcription initiation factor activity"/>
    <property type="evidence" value="ECO:0007669"/>
    <property type="project" value="TreeGrafter"/>
</dbReference>
<dbReference type="InterPro" id="IPR011665">
    <property type="entry name" value="BRF1_TBP-bd_dom"/>
</dbReference>
<dbReference type="FunFam" id="1.10.472.10:FF:000002">
    <property type="entry name" value="Transcription factor IIIB 90 kDa subunit"/>
    <property type="match status" value="1"/>
</dbReference>
<dbReference type="SUPFAM" id="SSF57783">
    <property type="entry name" value="Zinc beta-ribbon"/>
    <property type="match status" value="1"/>
</dbReference>
<accession>A0A6J2T206</accession>
<keyword evidence="4" id="KW-0677">Repeat</keyword>
<dbReference type="GO" id="GO:0097550">
    <property type="term" value="C:transcription preinitiation complex"/>
    <property type="evidence" value="ECO:0007669"/>
    <property type="project" value="TreeGrafter"/>
</dbReference>
<evidence type="ECO:0000256" key="7">
    <source>
        <dbReference type="ARBA" id="ARBA00023015"/>
    </source>
</evidence>
<feature type="domain" description="TFIIB-type" evidence="14">
    <location>
        <begin position="3"/>
        <end position="34"/>
    </location>
</feature>
<dbReference type="PANTHER" id="PTHR11618:SF4">
    <property type="entry name" value="TRANSCRIPTION FACTOR IIIB 90 KDA SUBUNIT"/>
    <property type="match status" value="1"/>
</dbReference>
<dbReference type="Gene3D" id="1.20.5.650">
    <property type="entry name" value="Single helix bin"/>
    <property type="match status" value="1"/>
</dbReference>
<dbReference type="GO" id="GO:0005634">
    <property type="term" value="C:nucleus"/>
    <property type="evidence" value="ECO:0007669"/>
    <property type="project" value="UniProtKB-SubCell"/>
</dbReference>
<evidence type="ECO:0000256" key="8">
    <source>
        <dbReference type="ARBA" id="ARBA00023159"/>
    </source>
</evidence>
<proteinExistence type="inferred from homology"/>
<gene>
    <name evidence="16" type="primary">LOC115620269</name>
</gene>
<sequence>MSTGLKCRNCGSNEIEEDSARGDRVCMNCGSVLEDSLIVSEVQFEELGHGAAAIGQFVSAESSGGATNYGYGKFQVGSGTESREVTIKKAKKDITLLCQQLQLSQHCADTAVNFFKLALNRNLTRGRRSTHIYAACVYMTCRTQGTSHLLIDISDVQQICSYELGRTYLKLSHALCINIPSVDPCLYIMRFANRLQLGSKTHEVSMTALRIVQRMKKDCMHSGRRPTGLCGAALLIAARMHDFNRTIVDIVGVVKIHESTLRKRLSEFAETPSSGLTLEEFMTVDLEREQDPPSFKAARKKDRERIKDIGEFELTELQRQIDAHLEKDLEKNTNTMLRKLTKFTEVEATDKGSVASNRIAENEIELEESRQFIEQSNAEVIQHFIDSNTEQKTDATHNMVAANIEGLRPDIEAICRVTQSDLEDVERAKQSEETELYVEDLNDDELDQYVLTEEEALTKMDMWKNLNAEYLQKQKEREELLAKEREEGKPERKKRKPRRKPIGPSTTAGEAIEKMLQEKKISNKINYDILKTLTEGMGAAGEPVASGSDANSKPITLDELQLTPIIVEEGPIKTKRGRIKPAFDLPGPSRKRGRAEASLPTADLTPKQADTAEPAVVLEDHDDAEYDDVDEADDVHVEPEAEPEATLHDMLNKGAVGDDDEYGYGFEEEEY</sequence>
<evidence type="ECO:0000259" key="14">
    <source>
        <dbReference type="PROSITE" id="PS51134"/>
    </source>
</evidence>
<keyword evidence="5 12" id="KW-0863">Zinc-finger</keyword>
<keyword evidence="15" id="KW-1185">Reference proteome</keyword>
<feature type="compositionally biased region" description="Basic residues" evidence="13">
    <location>
        <begin position="491"/>
        <end position="501"/>
    </location>
</feature>
<dbReference type="GO" id="GO:0000126">
    <property type="term" value="C:transcription factor TFIIIB complex"/>
    <property type="evidence" value="ECO:0007669"/>
    <property type="project" value="TreeGrafter"/>
</dbReference>
<dbReference type="Gene3D" id="2.20.25.10">
    <property type="match status" value="1"/>
</dbReference>
<keyword evidence="3" id="KW-0479">Metal-binding</keyword>
<evidence type="ECO:0000256" key="4">
    <source>
        <dbReference type="ARBA" id="ARBA00022737"/>
    </source>
</evidence>
<dbReference type="GO" id="GO:0008270">
    <property type="term" value="F:zinc ion binding"/>
    <property type="evidence" value="ECO:0007669"/>
    <property type="project" value="UniProtKB-KW"/>
</dbReference>
<dbReference type="GO" id="GO:0070897">
    <property type="term" value="P:transcription preinitiation complex assembly"/>
    <property type="evidence" value="ECO:0007669"/>
    <property type="project" value="InterPro"/>
</dbReference>
<evidence type="ECO:0000256" key="6">
    <source>
        <dbReference type="ARBA" id="ARBA00022833"/>
    </source>
</evidence>
<evidence type="ECO:0000256" key="11">
    <source>
        <dbReference type="ARBA" id="ARBA00031009"/>
    </source>
</evidence>
<evidence type="ECO:0000256" key="12">
    <source>
        <dbReference type="PROSITE-ProRule" id="PRU00469"/>
    </source>
</evidence>
<dbReference type="RefSeq" id="XP_030369290.1">
    <property type="nucleotide sequence ID" value="XM_030513430.1"/>
</dbReference>
<feature type="region of interest" description="Disordered" evidence="13">
    <location>
        <begin position="578"/>
        <end position="671"/>
    </location>
</feature>
<dbReference type="Gene3D" id="1.10.472.10">
    <property type="entry name" value="Cyclin-like"/>
    <property type="match status" value="2"/>
</dbReference>
<dbReference type="SMART" id="SM00385">
    <property type="entry name" value="CYCLIN"/>
    <property type="match status" value="2"/>
</dbReference>
<evidence type="ECO:0000256" key="1">
    <source>
        <dbReference type="ARBA" id="ARBA00004123"/>
    </source>
</evidence>
<dbReference type="InterPro" id="IPR013150">
    <property type="entry name" value="TFIIB_cyclin"/>
</dbReference>
<dbReference type="InterPro" id="IPR000812">
    <property type="entry name" value="TFIIB"/>
</dbReference>
<evidence type="ECO:0000256" key="5">
    <source>
        <dbReference type="ARBA" id="ARBA00022771"/>
    </source>
</evidence>